<name>A0A0K0CU70_ANGCA</name>
<organism evidence="1 2">
    <name type="scientific">Angiostrongylus cantonensis</name>
    <name type="common">Rat lungworm</name>
    <dbReference type="NCBI Taxonomy" id="6313"/>
    <lineage>
        <taxon>Eukaryota</taxon>
        <taxon>Metazoa</taxon>
        <taxon>Ecdysozoa</taxon>
        <taxon>Nematoda</taxon>
        <taxon>Chromadorea</taxon>
        <taxon>Rhabditida</taxon>
        <taxon>Rhabditina</taxon>
        <taxon>Rhabditomorpha</taxon>
        <taxon>Strongyloidea</taxon>
        <taxon>Metastrongylidae</taxon>
        <taxon>Angiostrongylus</taxon>
    </lineage>
</organism>
<sequence>MDDVIDILPPDDELNFENVGISCEIEHISEHLLHLLIQKGETMRFHCIDILDHIRTSTTNNCMPEIIGRPAKFESIF</sequence>
<protein>
    <submittedName>
        <fullName evidence="2">Skp1_POZ domain-containing protein</fullName>
    </submittedName>
</protein>
<reference evidence="1" key="1">
    <citation type="submission" date="2012-09" db="EMBL/GenBank/DDBJ databases">
        <authorList>
            <person name="Martin A.A."/>
        </authorList>
    </citation>
    <scope>NUCLEOTIDE SEQUENCE</scope>
</reference>
<evidence type="ECO:0000313" key="2">
    <source>
        <dbReference type="WBParaSite" id="ACAC_0000073101-mRNA-1"/>
    </source>
</evidence>
<dbReference type="WBParaSite" id="ACAC_0000073101-mRNA-1">
    <property type="protein sequence ID" value="ACAC_0000073101-mRNA-1"/>
    <property type="gene ID" value="ACAC_0000073101"/>
</dbReference>
<keyword evidence="1" id="KW-1185">Reference proteome</keyword>
<dbReference type="AlphaFoldDB" id="A0A0K0CU70"/>
<evidence type="ECO:0000313" key="1">
    <source>
        <dbReference type="Proteomes" id="UP000035642"/>
    </source>
</evidence>
<dbReference type="Proteomes" id="UP000035642">
    <property type="component" value="Unassembled WGS sequence"/>
</dbReference>
<accession>A0A0K0CU70</accession>
<reference evidence="2" key="2">
    <citation type="submission" date="2017-02" db="UniProtKB">
        <authorList>
            <consortium name="WormBaseParasite"/>
        </authorList>
    </citation>
    <scope>IDENTIFICATION</scope>
</reference>
<proteinExistence type="predicted"/>